<dbReference type="InterPro" id="IPR009057">
    <property type="entry name" value="Homeodomain-like_sf"/>
</dbReference>
<dbReference type="GO" id="GO:0006357">
    <property type="term" value="P:regulation of transcription by RNA polymerase II"/>
    <property type="evidence" value="ECO:0007669"/>
    <property type="project" value="TreeGrafter"/>
</dbReference>
<feature type="compositionally biased region" description="Basic residues" evidence="2">
    <location>
        <begin position="801"/>
        <end position="814"/>
    </location>
</feature>
<feature type="domain" description="SANT" evidence="4">
    <location>
        <begin position="896"/>
        <end position="942"/>
    </location>
</feature>
<evidence type="ECO:0000259" key="3">
    <source>
        <dbReference type="PROSITE" id="PS50090"/>
    </source>
</evidence>
<feature type="compositionally biased region" description="Acidic residues" evidence="2">
    <location>
        <begin position="829"/>
        <end position="840"/>
    </location>
</feature>
<feature type="compositionally biased region" description="Basic and acidic residues" evidence="2">
    <location>
        <begin position="67"/>
        <end position="108"/>
    </location>
</feature>
<accession>A0AAD5UJ05</accession>
<dbReference type="PROSITE" id="PS50090">
    <property type="entry name" value="MYB_LIKE"/>
    <property type="match status" value="1"/>
</dbReference>
<evidence type="ECO:0000313" key="8">
    <source>
        <dbReference type="Proteomes" id="UP001210925"/>
    </source>
</evidence>
<dbReference type="PANTHER" id="PTHR13992">
    <property type="entry name" value="NUCLEAR RECEPTOR CO-REPRESSOR RELATED NCOR"/>
    <property type="match status" value="1"/>
</dbReference>
<evidence type="ECO:0000313" key="7">
    <source>
        <dbReference type="EMBL" id="KAJ3259438.1"/>
    </source>
</evidence>
<dbReference type="Gene3D" id="1.20.58.1880">
    <property type="match status" value="2"/>
</dbReference>
<evidence type="ECO:0000313" key="6">
    <source>
        <dbReference type="EMBL" id="KAJ3259415.1"/>
    </source>
</evidence>
<reference evidence="7" key="1">
    <citation type="submission" date="2020-05" db="EMBL/GenBank/DDBJ databases">
        <title>Phylogenomic resolution of chytrid fungi.</title>
        <authorList>
            <person name="Stajich J.E."/>
            <person name="Amses K."/>
            <person name="Simmons R."/>
            <person name="Seto K."/>
            <person name="Myers J."/>
            <person name="Bonds A."/>
            <person name="Quandt C.A."/>
            <person name="Barry K."/>
            <person name="Liu P."/>
            <person name="Grigoriev I."/>
            <person name="Longcore J.E."/>
            <person name="James T.Y."/>
        </authorList>
    </citation>
    <scope>NUCLEOTIDE SEQUENCE</scope>
    <source>
        <strain evidence="7">PLAUS21</strain>
    </source>
</reference>
<dbReference type="InterPro" id="IPR051571">
    <property type="entry name" value="N-CoR_corepressor"/>
</dbReference>
<feature type="region of interest" description="Disordered" evidence="2">
    <location>
        <begin position="1046"/>
        <end position="1079"/>
    </location>
</feature>
<feature type="domain" description="SANT" evidence="4">
    <location>
        <begin position="748"/>
        <end position="794"/>
    </location>
</feature>
<dbReference type="PROSITE" id="PS51294">
    <property type="entry name" value="HTH_MYB"/>
    <property type="match status" value="1"/>
</dbReference>
<organism evidence="7 8">
    <name type="scientific">Boothiomyces macroporosus</name>
    <dbReference type="NCBI Taxonomy" id="261099"/>
    <lineage>
        <taxon>Eukaryota</taxon>
        <taxon>Fungi</taxon>
        <taxon>Fungi incertae sedis</taxon>
        <taxon>Chytridiomycota</taxon>
        <taxon>Chytridiomycota incertae sedis</taxon>
        <taxon>Chytridiomycetes</taxon>
        <taxon>Rhizophydiales</taxon>
        <taxon>Terramycetaceae</taxon>
        <taxon>Boothiomyces</taxon>
    </lineage>
</organism>
<dbReference type="PANTHER" id="PTHR13992:SF39">
    <property type="entry name" value="SMRTER, ISOFORM G"/>
    <property type="match status" value="1"/>
</dbReference>
<dbReference type="EMBL" id="JADGKB010000018">
    <property type="protein sequence ID" value="KAJ3259415.1"/>
    <property type="molecule type" value="Genomic_DNA"/>
</dbReference>
<dbReference type="CDD" id="cd00167">
    <property type="entry name" value="SANT"/>
    <property type="match status" value="2"/>
</dbReference>
<feature type="compositionally biased region" description="Basic and acidic residues" evidence="2">
    <location>
        <begin position="35"/>
        <end position="47"/>
    </location>
</feature>
<dbReference type="Proteomes" id="UP001210925">
    <property type="component" value="Unassembled WGS sequence"/>
</dbReference>
<keyword evidence="8" id="KW-1185">Reference proteome</keyword>
<feature type="compositionally biased region" description="Basic and acidic residues" evidence="2">
    <location>
        <begin position="1107"/>
        <end position="1142"/>
    </location>
</feature>
<feature type="compositionally biased region" description="Basic and acidic residues" evidence="2">
    <location>
        <begin position="265"/>
        <end position="276"/>
    </location>
</feature>
<dbReference type="InterPro" id="IPR017930">
    <property type="entry name" value="Myb_dom"/>
</dbReference>
<evidence type="ECO:0000259" key="5">
    <source>
        <dbReference type="PROSITE" id="PS51294"/>
    </source>
</evidence>
<feature type="compositionally biased region" description="Polar residues" evidence="2">
    <location>
        <begin position="1146"/>
        <end position="1160"/>
    </location>
</feature>
<dbReference type="PROSITE" id="PS51293">
    <property type="entry name" value="SANT"/>
    <property type="match status" value="3"/>
</dbReference>
<dbReference type="InterPro" id="IPR001005">
    <property type="entry name" value="SANT/Myb"/>
</dbReference>
<feature type="region of interest" description="Disordered" evidence="2">
    <location>
        <begin position="1407"/>
        <end position="1735"/>
    </location>
</feature>
<evidence type="ECO:0000256" key="1">
    <source>
        <dbReference type="SAM" id="Coils"/>
    </source>
</evidence>
<feature type="compositionally biased region" description="Polar residues" evidence="2">
    <location>
        <begin position="1613"/>
        <end position="1643"/>
    </location>
</feature>
<feature type="region of interest" description="Disordered" evidence="2">
    <location>
        <begin position="159"/>
        <end position="235"/>
    </location>
</feature>
<feature type="region of interest" description="Disordered" evidence="2">
    <location>
        <begin position="1757"/>
        <end position="1793"/>
    </location>
</feature>
<dbReference type="GO" id="GO:0034967">
    <property type="term" value="C:Set3 complex"/>
    <property type="evidence" value="ECO:0007669"/>
    <property type="project" value="TreeGrafter"/>
</dbReference>
<feature type="compositionally biased region" description="Polar residues" evidence="2">
    <location>
        <begin position="1719"/>
        <end position="1735"/>
    </location>
</feature>
<keyword evidence="1" id="KW-0175">Coiled coil</keyword>
<keyword evidence="7" id="KW-0675">Receptor</keyword>
<feature type="region of interest" description="Disordered" evidence="2">
    <location>
        <begin position="251"/>
        <end position="312"/>
    </location>
</feature>
<feature type="domain" description="HTH myb-type" evidence="5">
    <location>
        <begin position="896"/>
        <end position="942"/>
    </location>
</feature>
<feature type="region of interest" description="Disordered" evidence="2">
    <location>
        <begin position="791"/>
        <end position="889"/>
    </location>
</feature>
<feature type="domain" description="Myb-like" evidence="3">
    <location>
        <begin position="896"/>
        <end position="938"/>
    </location>
</feature>
<dbReference type="EMBL" id="JADGKB010000018">
    <property type="protein sequence ID" value="KAJ3259438.1"/>
    <property type="molecule type" value="Genomic_DNA"/>
</dbReference>
<feature type="compositionally biased region" description="Basic and acidic residues" evidence="2">
    <location>
        <begin position="1463"/>
        <end position="1474"/>
    </location>
</feature>
<feature type="region of interest" description="Disordered" evidence="2">
    <location>
        <begin position="1363"/>
        <end position="1382"/>
    </location>
</feature>
<name>A0AAD5UJ05_9FUNG</name>
<evidence type="ECO:0000256" key="2">
    <source>
        <dbReference type="SAM" id="MobiDB-lite"/>
    </source>
</evidence>
<dbReference type="SMART" id="SM00717">
    <property type="entry name" value="SANT"/>
    <property type="match status" value="3"/>
</dbReference>
<feature type="region of interest" description="Disordered" evidence="2">
    <location>
        <begin position="494"/>
        <end position="532"/>
    </location>
</feature>
<evidence type="ECO:0000259" key="4">
    <source>
        <dbReference type="PROSITE" id="PS51293"/>
    </source>
</evidence>
<dbReference type="SUPFAM" id="SSF46689">
    <property type="entry name" value="Homeodomain-like"/>
    <property type="match status" value="3"/>
</dbReference>
<feature type="compositionally biased region" description="Polar residues" evidence="2">
    <location>
        <begin position="1757"/>
        <end position="1771"/>
    </location>
</feature>
<sequence length="1793" mass="203446">MQNNQFNRRPNPPEYMRQDPQRDFRKRTQSQDNRPPFRNDFRREEGQRFPPDGTPKPYKRFPPSLIDSDRFRAGRNEQFDDDSGHQRYRSDIVSPEQKDPRFNRERFQKSPNMSRPFERDPRYMEQDWQRNRDIRNDRWMNRDRIRFERDREPYIRREESFHHQYQRPYLKTNSRYQRDQPNTPRDYRAPGMPQRDFFQNRPRSPQRWPPEQPPFDRREMPPYQRLYPPAHPHSNGPSLMASMGIQKRRRSIPGLTPGRFSMNEDDTKMEVDDKEAASVTPTSQKVSLLAAKKETPQEFSGSDNNSSSESDDMYDQEYIEEQIDRIDNEIAKQERMLTNVRTKIAAALEKSGVNSSESVVEEVPDIAKKLPEYFMEEFRPKYIQHNSKEPESNAKLIAEIYSANRKLNKTFRVKSRERDTTLYNLAEPENQTFPSYDPAIFEKAAKVDVKLRSAVVRFLRNQKLDYIAEQEELQEQFSSYKDIWLKKVKKLESKREKASSTPTAPSAPLANNEDSLQSASGTRSTRRTGFRSDVVRSEEEWQNALSFLGIVPDESKLSIAERCAKDVPMITDPEIRRQMSFHNTNNLVQDPERDLAAFNSLMDYKWSENDRSVFKANLIKYGKDFYKIAGCLEQKSTQDCVQYYYREKINLRFKNLLRRSSMPGRGRRRKEKTEEEEAPCLFRTYRLHEDEEVVRLPRKYPNEDEDVEESEEELYHKPHTTEAELNQIPNSPNIAEDAEKVNAQLALWSEDEKTRALRGFDLFGKDFAAVSSMLGSKTAAQCKFFFNNNRKQQGDEEVPKKKGPGRKPGAKPRKRSESGPIDEKKGEQKEEEVVDEENENEVSNQPTEKKRKIKEPGEKKAKRVKKTVGEEGEVLEEGTVQTENSTETARRTVSYWSVSERSEFLKALAQYGRNWDTIAKVLQSKSAIQVRNYFHNSRKKLKLDEVLNEAGHGQDEKPSVDNVAGEKDEEEVVEFGIVKQPTTPMAHSRKLVESLVAKLPQISEIVKQTEHHPPSSVTASVKNLISSPNSALLDPYRRMSLPALAQPPLQQSYPPGQQPNPNWSSYVKSRSPSFDIGRDDGQAKHEFIMENPNEYPTKAEGAAPEPNKGETFKINDVQQHKFIMENPKEGRRSSVFKSKDLLDSPNIRTPQNVSPNSTPLPQREFIMENPVAAPQGKRKSIVSKSPEESKKYQAEFHLEKPEEQKHKPIILKFKMGLPQQDQPTKVKSVEKVDDKPRISLQSYMKKQNSDLLESSNDREKTPPVIQTPALKQYGGLSEKISRSNSIHISSPVLKRVDPVINESSSTRIRGSAFANLDDLVLPKLKDFKEDSTSDHLRPISSIYSGRSSSMYLPNLSNDIQNERPGSLNSLLSHSDSPDLGMRKSNSFDHAILSRADIDPVQALMELSHGPKLDSKSESTTPTLGARKSHNSEHVGSRISNLIDLIDPLPEKSVNPPPLNNTEKPPERDEPKYEVAQDESSVQSPVSEIDNNLENASVTIDTSNEEMEVDSPQPPTNSSSPAKPIIQESATTVDTKRNSPMKGSLYSPVNDSLVNDSPVNDSLVPKSPPKKVSSPSRGSSPINVSLPKSPKVDASMKSSPVRNPGDGSVVESELVSTLQIKNLPSSNETLPTTEKSISPSSPTKLQPALSPVEKDHRGSYSVNESVGRVGSPVKETLRQSSPVRLVRSSPGKPTTVPVSPAKQEARPSSPVKQDAKVTDENNSNGSNSELISTIKTQPSIQPGVTLTEAVNIATEYTSVSNTNPSTDASNQDRAPIIATGVNDQSIPPEGTNPE</sequence>
<protein>
    <submittedName>
        <fullName evidence="7">Nuclear receptor co-repressor 1</fullName>
    </submittedName>
</protein>
<feature type="compositionally biased region" description="Low complexity" evidence="2">
    <location>
        <begin position="1561"/>
        <end position="1584"/>
    </location>
</feature>
<feature type="region of interest" description="Disordered" evidence="2">
    <location>
        <begin position="1092"/>
        <end position="1193"/>
    </location>
</feature>
<feature type="compositionally biased region" description="Polar residues" evidence="2">
    <location>
        <begin position="1546"/>
        <end position="1559"/>
    </location>
</feature>
<proteinExistence type="predicted"/>
<feature type="coiled-coil region" evidence="1">
    <location>
        <begin position="316"/>
        <end position="350"/>
    </location>
</feature>
<feature type="region of interest" description="Disordered" evidence="2">
    <location>
        <begin position="1"/>
        <end position="122"/>
    </location>
</feature>
<dbReference type="Pfam" id="PF00249">
    <property type="entry name" value="Myb_DNA-binding"/>
    <property type="match status" value="2"/>
</dbReference>
<feature type="compositionally biased region" description="Polar residues" evidence="2">
    <location>
        <begin position="1477"/>
        <end position="1501"/>
    </location>
</feature>
<feature type="domain" description="SANT" evidence="4">
    <location>
        <begin position="601"/>
        <end position="652"/>
    </location>
</feature>
<dbReference type="Gene3D" id="1.10.10.60">
    <property type="entry name" value="Homeodomain-like"/>
    <property type="match status" value="1"/>
</dbReference>
<dbReference type="InterPro" id="IPR017884">
    <property type="entry name" value="SANT_dom"/>
</dbReference>
<comment type="caution">
    <text evidence="7">The sequence shown here is derived from an EMBL/GenBank/DDBJ whole genome shotgun (WGS) entry which is preliminary data.</text>
</comment>
<gene>
    <name evidence="7" type="primary">NCOR1_2</name>
    <name evidence="6" type="synonym">NCOR1_1</name>
    <name evidence="6" type="ORF">HK103_002318</name>
    <name evidence="7" type="ORF">HK103_002341</name>
</gene>
<feature type="compositionally biased region" description="Polar residues" evidence="2">
    <location>
        <begin position="1048"/>
        <end position="1072"/>
    </location>
</feature>
<feature type="compositionally biased region" description="Polar residues" evidence="2">
    <location>
        <begin position="171"/>
        <end position="183"/>
    </location>
</feature>
<feature type="compositionally biased region" description="Basic and acidic residues" evidence="2">
    <location>
        <begin position="815"/>
        <end position="828"/>
    </location>
</feature>